<evidence type="ECO:0000313" key="2">
    <source>
        <dbReference type="EMBL" id="MBB4492597.1"/>
    </source>
</evidence>
<reference evidence="2 3" key="1">
    <citation type="submission" date="2020-08" db="EMBL/GenBank/DDBJ databases">
        <title>Genomic Encyclopedia of Type Strains, Phase IV (KMG-V): Genome sequencing to study the core and pangenomes of soil and plant-associated prokaryotes.</title>
        <authorList>
            <person name="Whitman W."/>
        </authorList>
    </citation>
    <scope>NUCLEOTIDE SEQUENCE [LARGE SCALE GENOMIC DNA]</scope>
    <source>
        <strain evidence="2 3">SEMIA 461</strain>
    </source>
</reference>
<name>A0ABR6JCH1_AGRRD</name>
<evidence type="ECO:0000256" key="1">
    <source>
        <dbReference type="SAM" id="MobiDB-lite"/>
    </source>
</evidence>
<sequence length="43" mass="4635">MKQRAFIICTVTDAGDGIKRNPNVPITPDESAARALLRKGGPR</sequence>
<feature type="region of interest" description="Disordered" evidence="1">
    <location>
        <begin position="20"/>
        <end position="43"/>
    </location>
</feature>
<comment type="caution">
    <text evidence="2">The sequence shown here is derived from an EMBL/GenBank/DDBJ whole genome shotgun (WGS) entry which is preliminary data.</text>
</comment>
<dbReference type="EMBL" id="JACIHP010000005">
    <property type="protein sequence ID" value="MBB4492597.1"/>
    <property type="molecule type" value="Genomic_DNA"/>
</dbReference>
<keyword evidence="3" id="KW-1185">Reference proteome</keyword>
<organism evidence="2 3">
    <name type="scientific">Agrobacterium radiobacter</name>
    <dbReference type="NCBI Taxonomy" id="362"/>
    <lineage>
        <taxon>Bacteria</taxon>
        <taxon>Pseudomonadati</taxon>
        <taxon>Pseudomonadota</taxon>
        <taxon>Alphaproteobacteria</taxon>
        <taxon>Hyphomicrobiales</taxon>
        <taxon>Rhizobiaceae</taxon>
        <taxon>Rhizobium/Agrobacterium group</taxon>
        <taxon>Agrobacterium</taxon>
        <taxon>Agrobacterium tumefaciens complex</taxon>
    </lineage>
</organism>
<gene>
    <name evidence="2" type="ORF">GGE40_004442</name>
</gene>
<evidence type="ECO:0000313" key="3">
    <source>
        <dbReference type="Proteomes" id="UP000534590"/>
    </source>
</evidence>
<protein>
    <submittedName>
        <fullName evidence="2">Uncharacterized protein (DUF849 family)</fullName>
    </submittedName>
</protein>
<dbReference type="Proteomes" id="UP000534590">
    <property type="component" value="Unassembled WGS sequence"/>
</dbReference>
<proteinExistence type="predicted"/>
<accession>A0ABR6JCH1</accession>